<protein>
    <recommendedName>
        <fullName evidence="1">Metallo-beta-lactamase domain-containing protein</fullName>
    </recommendedName>
</protein>
<dbReference type="NCBIfam" id="NF002558">
    <property type="entry name" value="PRK02126.1"/>
    <property type="match status" value="1"/>
</dbReference>
<feature type="domain" description="Metallo-beta-lactamase" evidence="1">
    <location>
        <begin position="238"/>
        <end position="311"/>
    </location>
</feature>
<organism evidence="2 3">
    <name type="scientific">Bradyrhizobium valentinum</name>
    <dbReference type="NCBI Taxonomy" id="1518501"/>
    <lineage>
        <taxon>Bacteria</taxon>
        <taxon>Pseudomonadati</taxon>
        <taxon>Pseudomonadota</taxon>
        <taxon>Alphaproteobacteria</taxon>
        <taxon>Hyphomicrobiales</taxon>
        <taxon>Nitrobacteraceae</taxon>
        <taxon>Bradyrhizobium</taxon>
    </lineage>
</organism>
<dbReference type="InterPro" id="IPR036866">
    <property type="entry name" value="RibonucZ/Hydroxyglut_hydro"/>
</dbReference>
<accession>A0A0R3LYC1</accession>
<dbReference type="GO" id="GO:0042781">
    <property type="term" value="F:3'-tRNA processing endoribonuclease activity"/>
    <property type="evidence" value="ECO:0007669"/>
    <property type="project" value="TreeGrafter"/>
</dbReference>
<name>A0A0R3LYC1_9BRAD</name>
<comment type="caution">
    <text evidence="2">The sequence shown here is derived from an EMBL/GenBank/DDBJ whole genome shotgun (WGS) entry which is preliminary data.</text>
</comment>
<dbReference type="SUPFAM" id="SSF56281">
    <property type="entry name" value="Metallo-hydrolase/oxidoreductase"/>
    <property type="match status" value="1"/>
</dbReference>
<dbReference type="PANTHER" id="PTHR46018:SF7">
    <property type="entry name" value="RIBONUCLEASE Z"/>
    <property type="match status" value="1"/>
</dbReference>
<gene>
    <name evidence="2" type="ORF">CP49_27960</name>
</gene>
<dbReference type="InterPro" id="IPR001279">
    <property type="entry name" value="Metallo-B-lactamas"/>
</dbReference>
<dbReference type="Proteomes" id="UP000051913">
    <property type="component" value="Unassembled WGS sequence"/>
</dbReference>
<reference evidence="2 3" key="1">
    <citation type="submission" date="2014-03" db="EMBL/GenBank/DDBJ databases">
        <title>Bradyrhizobium valentinum sp. nov., isolated from effective nodules of Lupinus mariae-josephae, a lupine endemic of basic-lime soils in Eastern Spain.</title>
        <authorList>
            <person name="Duran D."/>
            <person name="Rey L."/>
            <person name="Navarro A."/>
            <person name="Busquets A."/>
            <person name="Imperial J."/>
            <person name="Ruiz-Argueso T."/>
        </authorList>
    </citation>
    <scope>NUCLEOTIDE SEQUENCE [LARGE SCALE GENOMIC DNA]</scope>
    <source>
        <strain evidence="2 3">LmjM3</strain>
    </source>
</reference>
<keyword evidence="3" id="KW-1185">Reference proteome</keyword>
<dbReference type="RefSeq" id="WP_057853657.1">
    <property type="nucleotide sequence ID" value="NZ_LLXX01000165.1"/>
</dbReference>
<dbReference type="Pfam" id="PF12706">
    <property type="entry name" value="Lactamase_B_2"/>
    <property type="match status" value="2"/>
</dbReference>
<dbReference type="AlphaFoldDB" id="A0A0R3LYC1"/>
<dbReference type="Gene3D" id="3.60.15.10">
    <property type="entry name" value="Ribonuclease Z/Hydroxyacylglutathione hydrolase-like"/>
    <property type="match status" value="1"/>
</dbReference>
<proteinExistence type="predicted"/>
<dbReference type="STRING" id="1518501.CQ10_39295"/>
<feature type="domain" description="Metallo-beta-lactamase" evidence="1">
    <location>
        <begin position="43"/>
        <end position="97"/>
    </location>
</feature>
<evidence type="ECO:0000259" key="1">
    <source>
        <dbReference type="Pfam" id="PF12706"/>
    </source>
</evidence>
<dbReference type="EMBL" id="LLXX01000165">
    <property type="protein sequence ID" value="KRR00380.1"/>
    <property type="molecule type" value="Genomic_DNA"/>
</dbReference>
<evidence type="ECO:0000313" key="3">
    <source>
        <dbReference type="Proteomes" id="UP000051913"/>
    </source>
</evidence>
<dbReference type="OrthoDB" id="9800940at2"/>
<dbReference type="PANTHER" id="PTHR46018">
    <property type="entry name" value="ZINC PHOSPHODIESTERASE ELAC PROTEIN 1"/>
    <property type="match status" value="1"/>
</dbReference>
<sequence>MRPIFHPSLVNGRYGDPTIYVETLFEKHSLLFDVGEISSLSARKIRRVDQIFVSHAHIDHFVGFDHLLRLLVGREKTVQLYGPPGFAERVFHKLQAYRWNLIEAYPCDLVFVVSEFETPSSLSSTRFRLKKAFAAEPSVSHKSPAGVLCDEPTHRVSAAILEHGTPCLAFALQEAAHVNIWKNRLSQRGLPVGPWLRSLKKAVVERRADDHLVHIDGPATSDDRLVPLGSLRDLLTVAAGQKIAYVTDVADTPANRAAIVALVQNADILFIEAAFAGADAGLARDRGHLTTTAAGEIAREANVRRVEPFHFSPRYSGEEERMLAEVMAAFAGSHA</sequence>
<evidence type="ECO:0000313" key="2">
    <source>
        <dbReference type="EMBL" id="KRR00380.1"/>
    </source>
</evidence>